<accession>A0A0C3EAR4</accession>
<gene>
    <name evidence="2" type="ORF">SCLCIDRAFT_469001</name>
</gene>
<dbReference type="InParanoid" id="A0A0C3EAR4"/>
<keyword evidence="3" id="KW-1185">Reference proteome</keyword>
<feature type="region of interest" description="Disordered" evidence="1">
    <location>
        <begin position="262"/>
        <end position="334"/>
    </location>
</feature>
<name>A0A0C3EAR4_9AGAM</name>
<dbReference type="Proteomes" id="UP000053989">
    <property type="component" value="Unassembled WGS sequence"/>
</dbReference>
<sequence length="615" mass="65093">MHAKMPTPSDAPPPKKKAKKNKEQQVSSDPSWSWDSVRAVCLDWSKFLHSQYPPAPSLLFTYTTLRGALLSSLSTSASPTSIYEDKEASVCRIADAIIRAVEAVHVFLFLGTWETSISNPSATMTSSSTPLPPSAPSSAQHAPPLSAWSSSRVSHGGRYENLTSSRIATSSPLLMYTLHTAFPTLLHACGELTSLHDKHRGRGTVPLRTDGGRAQGPGLGAHTGHEQVDRVLDVFLELILLPLVRAFRPLCRARLVSLYTPGTTSGAQASASEKVNPPASTSSNAGPSTSAAKQTGAKEASKEKEKGKKGKSKAIQNSKEPLTLPADSNPDPARRAATDIRKDTLALLGTILGVLLTNPTPPSTSTPAHSGLHKSTSGIRDRVALEAIHELEALYGVCHEDDTSLTSGTDRANPSSSGILLPAPALASSQHHPASSTTFTSADTLTDRSVKPQGDNGTPRTETVDRNAKTSLTAAIKHGREAWRADIFQMLATKDAAWYLCSVLHLAVVSPESRTSTGEEARTSPLLMRAVIEGVGRLLRLAAPDVADIGGGDGLVGRFEMDHRGGGGDKSGSGRQQSAWSAAAPVIDPVTQNMLLAICEKAMCGYAEMDPDLVE</sequence>
<protein>
    <submittedName>
        <fullName evidence="2">Uncharacterized protein</fullName>
    </submittedName>
</protein>
<evidence type="ECO:0000313" key="2">
    <source>
        <dbReference type="EMBL" id="KIM65429.1"/>
    </source>
</evidence>
<reference evidence="3" key="2">
    <citation type="submission" date="2015-01" db="EMBL/GenBank/DDBJ databases">
        <title>Evolutionary Origins and Diversification of the Mycorrhizal Mutualists.</title>
        <authorList>
            <consortium name="DOE Joint Genome Institute"/>
            <consortium name="Mycorrhizal Genomics Consortium"/>
            <person name="Kohler A."/>
            <person name="Kuo A."/>
            <person name="Nagy L.G."/>
            <person name="Floudas D."/>
            <person name="Copeland A."/>
            <person name="Barry K.W."/>
            <person name="Cichocki N."/>
            <person name="Veneault-Fourrey C."/>
            <person name="LaButti K."/>
            <person name="Lindquist E.A."/>
            <person name="Lipzen A."/>
            <person name="Lundell T."/>
            <person name="Morin E."/>
            <person name="Murat C."/>
            <person name="Riley R."/>
            <person name="Ohm R."/>
            <person name="Sun H."/>
            <person name="Tunlid A."/>
            <person name="Henrissat B."/>
            <person name="Grigoriev I.V."/>
            <person name="Hibbett D.S."/>
            <person name="Martin F."/>
        </authorList>
    </citation>
    <scope>NUCLEOTIDE SEQUENCE [LARGE SCALE GENOMIC DNA]</scope>
    <source>
        <strain evidence="3">Foug A</strain>
    </source>
</reference>
<dbReference type="OrthoDB" id="2684159at2759"/>
<feature type="region of interest" description="Disordered" evidence="1">
    <location>
        <begin position="121"/>
        <end position="149"/>
    </location>
</feature>
<feature type="compositionally biased region" description="Low complexity" evidence="1">
    <location>
        <begin position="136"/>
        <end position="147"/>
    </location>
</feature>
<feature type="region of interest" description="Disordered" evidence="1">
    <location>
        <begin position="426"/>
        <end position="466"/>
    </location>
</feature>
<dbReference type="AlphaFoldDB" id="A0A0C3EAR4"/>
<feature type="region of interest" description="Disordered" evidence="1">
    <location>
        <begin position="1"/>
        <end position="30"/>
    </location>
</feature>
<dbReference type="EMBL" id="KN822022">
    <property type="protein sequence ID" value="KIM65429.1"/>
    <property type="molecule type" value="Genomic_DNA"/>
</dbReference>
<feature type="compositionally biased region" description="Polar residues" evidence="1">
    <location>
        <begin position="262"/>
        <end position="293"/>
    </location>
</feature>
<evidence type="ECO:0000256" key="1">
    <source>
        <dbReference type="SAM" id="MobiDB-lite"/>
    </source>
</evidence>
<dbReference type="HOGENOM" id="CLU_444205_0_0_1"/>
<reference evidence="2 3" key="1">
    <citation type="submission" date="2014-04" db="EMBL/GenBank/DDBJ databases">
        <authorList>
            <consortium name="DOE Joint Genome Institute"/>
            <person name="Kuo A."/>
            <person name="Kohler A."/>
            <person name="Nagy L.G."/>
            <person name="Floudas D."/>
            <person name="Copeland A."/>
            <person name="Barry K.W."/>
            <person name="Cichocki N."/>
            <person name="Veneault-Fourrey C."/>
            <person name="LaButti K."/>
            <person name="Lindquist E.A."/>
            <person name="Lipzen A."/>
            <person name="Lundell T."/>
            <person name="Morin E."/>
            <person name="Murat C."/>
            <person name="Sun H."/>
            <person name="Tunlid A."/>
            <person name="Henrissat B."/>
            <person name="Grigoriev I.V."/>
            <person name="Hibbett D.S."/>
            <person name="Martin F."/>
            <person name="Nordberg H.P."/>
            <person name="Cantor M.N."/>
            <person name="Hua S.X."/>
        </authorList>
    </citation>
    <scope>NUCLEOTIDE SEQUENCE [LARGE SCALE GENOMIC DNA]</scope>
    <source>
        <strain evidence="2 3">Foug A</strain>
    </source>
</reference>
<feature type="region of interest" description="Disordered" evidence="1">
    <location>
        <begin position="200"/>
        <end position="223"/>
    </location>
</feature>
<organism evidence="2 3">
    <name type="scientific">Scleroderma citrinum Foug A</name>
    <dbReference type="NCBI Taxonomy" id="1036808"/>
    <lineage>
        <taxon>Eukaryota</taxon>
        <taxon>Fungi</taxon>
        <taxon>Dikarya</taxon>
        <taxon>Basidiomycota</taxon>
        <taxon>Agaricomycotina</taxon>
        <taxon>Agaricomycetes</taxon>
        <taxon>Agaricomycetidae</taxon>
        <taxon>Boletales</taxon>
        <taxon>Sclerodermatineae</taxon>
        <taxon>Sclerodermataceae</taxon>
        <taxon>Scleroderma</taxon>
    </lineage>
</organism>
<feature type="compositionally biased region" description="Polar residues" evidence="1">
    <location>
        <begin position="427"/>
        <end position="444"/>
    </location>
</feature>
<evidence type="ECO:0000313" key="3">
    <source>
        <dbReference type="Proteomes" id="UP000053989"/>
    </source>
</evidence>
<proteinExistence type="predicted"/>